<dbReference type="AlphaFoldDB" id="A0A0D1JHH5"/>
<name>A0A0D1JHH5_BACIU</name>
<protein>
    <submittedName>
        <fullName evidence="1">Uncharacterized protein</fullName>
    </submittedName>
</protein>
<comment type="caution">
    <text evidence="1">The sequence shown here is derived from an EMBL/GenBank/DDBJ whole genome shotgun (WGS) entry which is preliminary data.</text>
</comment>
<evidence type="ECO:0000313" key="2">
    <source>
        <dbReference type="Proteomes" id="UP000032247"/>
    </source>
</evidence>
<sequence length="101" mass="10556">MVGKGSAVASEISAIQLSSKTTGVWLSVSLFLKKAKVTTRSALLMDSRSLHSAGLQRVSMGMAVHPAAAAPANSCKNARLFGSRIATRFGMLGCDRSQFAV</sequence>
<organism evidence="1 2">
    <name type="scientific">Bacillus subtilis</name>
    <dbReference type="NCBI Taxonomy" id="1423"/>
    <lineage>
        <taxon>Bacteria</taxon>
        <taxon>Bacillati</taxon>
        <taxon>Bacillota</taxon>
        <taxon>Bacilli</taxon>
        <taxon>Bacillales</taxon>
        <taxon>Bacillaceae</taxon>
        <taxon>Bacillus</taxon>
    </lineage>
</organism>
<gene>
    <name evidence="1" type="ORF">SC09_Contig19orf00299</name>
</gene>
<dbReference type="EMBL" id="JXBC01000002">
    <property type="protein sequence ID" value="KIU11984.1"/>
    <property type="molecule type" value="Genomic_DNA"/>
</dbReference>
<accession>A0A0D1JHH5</accession>
<evidence type="ECO:0000313" key="1">
    <source>
        <dbReference type="EMBL" id="KIU11984.1"/>
    </source>
</evidence>
<dbReference type="Proteomes" id="UP000032247">
    <property type="component" value="Unassembled WGS sequence"/>
</dbReference>
<proteinExistence type="predicted"/>
<reference evidence="1 2" key="1">
    <citation type="submission" date="2014-12" db="EMBL/GenBank/DDBJ databases">
        <title>Comparative genome analysis of Bacillus coagulans HM-08, Clostridium butyricum HM-68, Bacillus subtilis HM-66 and Bacillus licheniformis BL-09.</title>
        <authorList>
            <person name="Zhang H."/>
        </authorList>
    </citation>
    <scope>NUCLEOTIDE SEQUENCE [LARGE SCALE GENOMIC DNA]</scope>
    <source>
        <strain evidence="1 2">HM-66</strain>
    </source>
</reference>